<dbReference type="OrthoDB" id="408631at2759"/>
<feature type="chain" id="PRO_5040529173" description="Carboxylic ester hydrolase" evidence="3">
    <location>
        <begin position="17"/>
        <end position="556"/>
    </location>
</feature>
<reference evidence="6" key="1">
    <citation type="submission" date="2019-06" db="EMBL/GenBank/DDBJ databases">
        <authorList>
            <person name="Broberg M."/>
        </authorList>
    </citation>
    <scope>NUCLEOTIDE SEQUENCE [LARGE SCALE GENOMIC DNA]</scope>
</reference>
<proteinExistence type="inferred from homology"/>
<dbReference type="GO" id="GO:0016787">
    <property type="term" value="F:hydrolase activity"/>
    <property type="evidence" value="ECO:0007669"/>
    <property type="project" value="UniProtKB-KW"/>
</dbReference>
<gene>
    <name evidence="5" type="ORF">CBYS24578_00016713</name>
</gene>
<dbReference type="Proteomes" id="UP000754883">
    <property type="component" value="Unassembled WGS sequence"/>
</dbReference>
<feature type="domain" description="Carboxylesterase type B" evidence="4">
    <location>
        <begin position="24"/>
        <end position="517"/>
    </location>
</feature>
<dbReference type="AlphaFoldDB" id="A0A9N9UR10"/>
<sequence length="556" mass="60686">MQHSLVFLASVGVSLATPPSYNVPHVTIQNGTLIGKTNNSVDSFIGIPYVKPPINDLRFRAPQSIEESFGVLELPEVAPACIQMHLSDVDTTGIPAEAVPAVQRLSQTPETPQSEDCLTVTVQRPAGVSPGQRLPVLAWIHGGGWEIGASQWYDGTAIVRKSMNMSEPVVFVSMNYRLGAFGFLHGKELSENGSTNLGLRDQRKALEWIAENIGAFGGDSDRVTIWGESAGAASVFDHLTINNGDHTYRGKPLFRGGIMNSCTLIRTLSATSAKAQGVFDGLVTAAGCANSTETLACLRRASTETLRVAAQSFGDFYTVKGNNLPFIRRPDESDCFFSQFGDEALESGRYARVPVIAGSLEDEATIFALSQREVVNSTETLVDYMASWFPETDRQVIANLIDTYPDDPAAGIPSGTGNLYELYPQFKRNAAVQTDVTFAAARRALLSQMQGEVPIWAWLGTFQHALPQLGTYHTSDLGTHFRGLNPVAGNAINAAYIHFVHHLDPNGRTRAPWWPQWDEEGLVLANFSASETGLTRDDFRRESFDFINAHSSEIRQ</sequence>
<dbReference type="Pfam" id="PF00135">
    <property type="entry name" value="COesterase"/>
    <property type="match status" value="1"/>
</dbReference>
<evidence type="ECO:0000313" key="6">
    <source>
        <dbReference type="Proteomes" id="UP000754883"/>
    </source>
</evidence>
<keyword evidence="2 3" id="KW-0378">Hydrolase</keyword>
<dbReference type="PROSITE" id="PS00122">
    <property type="entry name" value="CARBOXYLESTERASE_B_1"/>
    <property type="match status" value="1"/>
</dbReference>
<protein>
    <recommendedName>
        <fullName evidence="3">Carboxylic ester hydrolase</fullName>
        <ecNumber evidence="3">3.1.1.-</ecNumber>
    </recommendedName>
</protein>
<dbReference type="InterPro" id="IPR002018">
    <property type="entry name" value="CarbesteraseB"/>
</dbReference>
<organism evidence="5 6">
    <name type="scientific">Clonostachys byssicola</name>
    <dbReference type="NCBI Taxonomy" id="160290"/>
    <lineage>
        <taxon>Eukaryota</taxon>
        <taxon>Fungi</taxon>
        <taxon>Dikarya</taxon>
        <taxon>Ascomycota</taxon>
        <taxon>Pezizomycotina</taxon>
        <taxon>Sordariomycetes</taxon>
        <taxon>Hypocreomycetidae</taxon>
        <taxon>Hypocreales</taxon>
        <taxon>Bionectriaceae</taxon>
        <taxon>Clonostachys</taxon>
    </lineage>
</organism>
<evidence type="ECO:0000259" key="4">
    <source>
        <dbReference type="Pfam" id="PF00135"/>
    </source>
</evidence>
<dbReference type="InterPro" id="IPR050309">
    <property type="entry name" value="Type-B_Carboxylest/Lipase"/>
</dbReference>
<keyword evidence="6" id="KW-1185">Reference proteome</keyword>
<dbReference type="EC" id="3.1.1.-" evidence="3"/>
<dbReference type="InterPro" id="IPR019826">
    <property type="entry name" value="Carboxylesterase_B_AS"/>
</dbReference>
<evidence type="ECO:0000313" key="5">
    <source>
        <dbReference type="EMBL" id="CAG9997142.1"/>
    </source>
</evidence>
<keyword evidence="3" id="KW-0732">Signal</keyword>
<dbReference type="SUPFAM" id="SSF53474">
    <property type="entry name" value="alpha/beta-Hydrolases"/>
    <property type="match status" value="1"/>
</dbReference>
<dbReference type="Gene3D" id="3.40.50.1820">
    <property type="entry name" value="alpha/beta hydrolase"/>
    <property type="match status" value="1"/>
</dbReference>
<dbReference type="PANTHER" id="PTHR11559">
    <property type="entry name" value="CARBOXYLESTERASE"/>
    <property type="match status" value="1"/>
</dbReference>
<dbReference type="InterPro" id="IPR029058">
    <property type="entry name" value="AB_hydrolase_fold"/>
</dbReference>
<name>A0A9N9UR10_9HYPO</name>
<accession>A0A9N9UR10</accession>
<feature type="signal peptide" evidence="3">
    <location>
        <begin position="1"/>
        <end position="16"/>
    </location>
</feature>
<evidence type="ECO:0000256" key="3">
    <source>
        <dbReference type="RuleBase" id="RU361235"/>
    </source>
</evidence>
<dbReference type="EMBL" id="CABFNO020001545">
    <property type="protein sequence ID" value="CAG9997142.1"/>
    <property type="molecule type" value="Genomic_DNA"/>
</dbReference>
<evidence type="ECO:0000256" key="1">
    <source>
        <dbReference type="ARBA" id="ARBA00005964"/>
    </source>
</evidence>
<reference evidence="5 6" key="2">
    <citation type="submission" date="2021-10" db="EMBL/GenBank/DDBJ databases">
        <authorList>
            <person name="Piombo E."/>
        </authorList>
    </citation>
    <scope>NUCLEOTIDE SEQUENCE [LARGE SCALE GENOMIC DNA]</scope>
</reference>
<comment type="caution">
    <text evidence="5">The sequence shown here is derived from an EMBL/GenBank/DDBJ whole genome shotgun (WGS) entry which is preliminary data.</text>
</comment>
<comment type="similarity">
    <text evidence="1 3">Belongs to the type-B carboxylesterase/lipase family.</text>
</comment>
<evidence type="ECO:0000256" key="2">
    <source>
        <dbReference type="ARBA" id="ARBA00022801"/>
    </source>
</evidence>